<accession>A0AAF0C6Z0</accession>
<name>A0AAF0C6Z0_9GAMM</name>
<organism evidence="1 2">
    <name type="scientific">Thalassomonas actiniarum</name>
    <dbReference type="NCBI Taxonomy" id="485447"/>
    <lineage>
        <taxon>Bacteria</taxon>
        <taxon>Pseudomonadati</taxon>
        <taxon>Pseudomonadota</taxon>
        <taxon>Gammaproteobacteria</taxon>
        <taxon>Alteromonadales</taxon>
        <taxon>Colwelliaceae</taxon>
        <taxon>Thalassomonas</taxon>
    </lineage>
</organism>
<dbReference type="AlphaFoldDB" id="A0AAF0C6Z0"/>
<proteinExistence type="predicted"/>
<evidence type="ECO:0000313" key="2">
    <source>
        <dbReference type="Proteomes" id="UP000032568"/>
    </source>
</evidence>
<gene>
    <name evidence="1" type="ORF">SG35_031735</name>
</gene>
<dbReference type="KEGG" id="tact:SG35_031735"/>
<keyword evidence="2" id="KW-1185">Reference proteome</keyword>
<dbReference type="Proteomes" id="UP000032568">
    <property type="component" value="Chromosome pTact"/>
</dbReference>
<evidence type="ECO:0000313" key="1">
    <source>
        <dbReference type="EMBL" id="WDE02324.1"/>
    </source>
</evidence>
<protein>
    <submittedName>
        <fullName evidence="1">Uncharacterized protein</fullName>
    </submittedName>
</protein>
<sequence length="300" mass="33769">MSTAVTEQTAASEQPGLTVKGIAFTPLPQPLFKELPPINEVMSLLAQKLAKQVNELIEQTGIPVNEFSRHFLCSTMIEMAFTTQSVKWPDIAGQLKAYGDHQPDTFVNAYECASWGYSLRHYLKQESLKQKKQSRYMIVSILDANVYNFDFWCYNDHWEHSGFGISTVILEITAPLTDELTIGSAVTHNSVAEFATVVRRTMMKKPGAVVALPFFPVNVQQMFEKLLRGQPQLPDLHAEHGHCFGSDPWLSLLTHGLSNKIEQPERFMACSVALNGYYAIADLMLTPDTVFIKNEEWQHG</sequence>
<dbReference type="EMBL" id="CP059736">
    <property type="protein sequence ID" value="WDE02324.1"/>
    <property type="molecule type" value="Genomic_DNA"/>
</dbReference>
<reference evidence="1 2" key="1">
    <citation type="journal article" date="2015" name="Genome Announc.">
        <title>Draft Genome Sequences of Marine Isolates of Thalassomonas viridans and Thalassomonas actiniarum.</title>
        <authorList>
            <person name="Olonade I."/>
            <person name="van Zyl L.J."/>
            <person name="Trindade M."/>
        </authorList>
    </citation>
    <scope>NUCLEOTIDE SEQUENCE [LARGE SCALE GENOMIC DNA]</scope>
    <source>
        <strain evidence="1 2">A5K-106</strain>
    </source>
</reference>
<reference evidence="1 2" key="2">
    <citation type="journal article" date="2022" name="Mar. Drugs">
        <title>Bioassay-Guided Fractionation Leads to the Detection of Cholic Acid Generated by the Rare Thalassomonas sp.</title>
        <authorList>
            <person name="Pheiffer F."/>
            <person name="Schneider Y.K."/>
            <person name="Hansen E.H."/>
            <person name="Andersen J.H."/>
            <person name="Isaksson J."/>
            <person name="Busche T."/>
            <person name="R C."/>
            <person name="Kalinowski J."/>
            <person name="Zyl L.V."/>
            <person name="Trindade M."/>
        </authorList>
    </citation>
    <scope>NUCLEOTIDE SEQUENCE [LARGE SCALE GENOMIC DNA]</scope>
    <source>
        <strain evidence="1 2">A5K-106</strain>
    </source>
</reference>
<dbReference type="RefSeq" id="WP_044831161.1">
    <property type="nucleotide sequence ID" value="NZ_CP059736.1"/>
</dbReference>